<protein>
    <submittedName>
        <fullName evidence="3">DUF4159 domain-containing protein</fullName>
    </submittedName>
</protein>
<evidence type="ECO:0000256" key="1">
    <source>
        <dbReference type="SAM" id="SignalP"/>
    </source>
</evidence>
<dbReference type="EMBL" id="CP048685">
    <property type="protein sequence ID" value="QPJ63663.1"/>
    <property type="molecule type" value="Genomic_DNA"/>
</dbReference>
<dbReference type="Pfam" id="PF13709">
    <property type="entry name" value="DUF4159"/>
    <property type="match status" value="1"/>
</dbReference>
<feature type="domain" description="DUF4159" evidence="2">
    <location>
        <begin position="30"/>
        <end position="227"/>
    </location>
</feature>
<evidence type="ECO:0000313" key="4">
    <source>
        <dbReference type="Proteomes" id="UP000594688"/>
    </source>
</evidence>
<gene>
    <name evidence="3" type="ORF">G3M70_00970</name>
</gene>
<dbReference type="Gene3D" id="3.40.50.12140">
    <property type="entry name" value="Domain of unknown function DUF4159"/>
    <property type="match status" value="1"/>
</dbReference>
<evidence type="ECO:0000313" key="3">
    <source>
        <dbReference type="EMBL" id="QPJ63663.1"/>
    </source>
</evidence>
<name>A0A7T0G207_9BACT</name>
<feature type="chain" id="PRO_5032933683" evidence="1">
    <location>
        <begin position="22"/>
        <end position="251"/>
    </location>
</feature>
<dbReference type="AlphaFoldDB" id="A0A7T0G207"/>
<keyword evidence="1" id="KW-0732">Signal</keyword>
<evidence type="ECO:0000259" key="2">
    <source>
        <dbReference type="Pfam" id="PF13709"/>
    </source>
</evidence>
<sequence>MACCLLLAFIAVLLTSIPVFAIGDSSKLAIPQIQYRGGDFKPRPKALESLLAQVAKRTSVEVRRDSLEFKLDDPRLFHHPFLYMGGTGGFEPFKKGEIKALRDYLNYGGFLLIDDNSTTPNSGFDGSVRKMINDLFPHTPFQKIGQDHSIFRSFYLINEVAGRVQVNPYLEGITVKGKTVIVYSRNDLAGAWSKNKLGHYNFDMIGSGPKQRTQSIRLGVNIIMYSLTLDYKKDLVHLPTILERLRRYNSR</sequence>
<reference evidence="3 4" key="1">
    <citation type="submission" date="2020-02" db="EMBL/GenBank/DDBJ databases">
        <title>Genomic and physiological characterization of two novel Nitrospinaceae genera.</title>
        <authorList>
            <person name="Mueller A.J."/>
            <person name="Jung M.-Y."/>
            <person name="Strachan C.R."/>
            <person name="Herbold C.W."/>
            <person name="Kirkegaard R.H."/>
            <person name="Daims H."/>
        </authorList>
    </citation>
    <scope>NUCLEOTIDE SEQUENCE [LARGE SCALE GENOMIC DNA]</scope>
    <source>
        <strain evidence="3">EB</strain>
    </source>
</reference>
<organism evidence="3 4">
    <name type="scientific">Candidatus Nitronauta litoralis</name>
    <dbReference type="NCBI Taxonomy" id="2705533"/>
    <lineage>
        <taxon>Bacteria</taxon>
        <taxon>Pseudomonadati</taxon>
        <taxon>Nitrospinota/Tectimicrobiota group</taxon>
        <taxon>Nitrospinota</taxon>
        <taxon>Nitrospinia</taxon>
        <taxon>Nitrospinales</taxon>
        <taxon>Nitrospinaceae</taxon>
        <taxon>Candidatus Nitronauta</taxon>
    </lineage>
</organism>
<dbReference type="KEGG" id="nli:G3M70_00970"/>
<dbReference type="Proteomes" id="UP000594688">
    <property type="component" value="Chromosome"/>
</dbReference>
<dbReference type="InterPro" id="IPR025297">
    <property type="entry name" value="DUF4159"/>
</dbReference>
<feature type="signal peptide" evidence="1">
    <location>
        <begin position="1"/>
        <end position="21"/>
    </location>
</feature>
<accession>A0A7T0G207</accession>
<proteinExistence type="predicted"/>